<dbReference type="Proteomes" id="UP000790709">
    <property type="component" value="Unassembled WGS sequence"/>
</dbReference>
<comment type="caution">
    <text evidence="1">The sequence shown here is derived from an EMBL/GenBank/DDBJ whole genome shotgun (WGS) entry which is preliminary data.</text>
</comment>
<name>A0ACB8BS23_9AGAM</name>
<evidence type="ECO:0000313" key="2">
    <source>
        <dbReference type="Proteomes" id="UP000790709"/>
    </source>
</evidence>
<evidence type="ECO:0000313" key="1">
    <source>
        <dbReference type="EMBL" id="KAH7927398.1"/>
    </source>
</evidence>
<proteinExistence type="predicted"/>
<accession>A0ACB8BS23</accession>
<dbReference type="EMBL" id="MU266367">
    <property type="protein sequence ID" value="KAH7927398.1"/>
    <property type="molecule type" value="Genomic_DNA"/>
</dbReference>
<protein>
    <submittedName>
        <fullName evidence="1">Uncharacterized protein</fullName>
    </submittedName>
</protein>
<keyword evidence="2" id="KW-1185">Reference proteome</keyword>
<gene>
    <name evidence="1" type="ORF">BV22DRAFT_1127433</name>
</gene>
<organism evidence="1 2">
    <name type="scientific">Leucogyrophana mollusca</name>
    <dbReference type="NCBI Taxonomy" id="85980"/>
    <lineage>
        <taxon>Eukaryota</taxon>
        <taxon>Fungi</taxon>
        <taxon>Dikarya</taxon>
        <taxon>Basidiomycota</taxon>
        <taxon>Agaricomycotina</taxon>
        <taxon>Agaricomycetes</taxon>
        <taxon>Agaricomycetidae</taxon>
        <taxon>Boletales</taxon>
        <taxon>Boletales incertae sedis</taxon>
        <taxon>Leucogyrophana</taxon>
    </lineage>
</organism>
<sequence length="54" mass="5951">MQLSPAIIALFATLITGVCALPSPDERNFAADVAKREPEEISHPEGYYYLIKAE</sequence>
<reference evidence="1" key="1">
    <citation type="journal article" date="2021" name="New Phytol.">
        <title>Evolutionary innovations through gain and loss of genes in the ectomycorrhizal Boletales.</title>
        <authorList>
            <person name="Wu G."/>
            <person name="Miyauchi S."/>
            <person name="Morin E."/>
            <person name="Kuo A."/>
            <person name="Drula E."/>
            <person name="Varga T."/>
            <person name="Kohler A."/>
            <person name="Feng B."/>
            <person name="Cao Y."/>
            <person name="Lipzen A."/>
            <person name="Daum C."/>
            <person name="Hundley H."/>
            <person name="Pangilinan J."/>
            <person name="Johnson J."/>
            <person name="Barry K."/>
            <person name="LaButti K."/>
            <person name="Ng V."/>
            <person name="Ahrendt S."/>
            <person name="Min B."/>
            <person name="Choi I.G."/>
            <person name="Park H."/>
            <person name="Plett J.M."/>
            <person name="Magnuson J."/>
            <person name="Spatafora J.W."/>
            <person name="Nagy L.G."/>
            <person name="Henrissat B."/>
            <person name="Grigoriev I.V."/>
            <person name="Yang Z.L."/>
            <person name="Xu J."/>
            <person name="Martin F.M."/>
        </authorList>
    </citation>
    <scope>NUCLEOTIDE SEQUENCE</scope>
    <source>
        <strain evidence="1">KUC20120723A-06</strain>
    </source>
</reference>